<name>A0A0A2XPL2_9PAST</name>
<comment type="caution">
    <text evidence="1">The sequence shown here is derived from an EMBL/GenBank/DDBJ whole genome shotgun (WGS) entry which is preliminary data.</text>
</comment>
<protein>
    <recommendedName>
        <fullName evidence="3">HD domain-containing protein</fullName>
    </recommendedName>
</protein>
<dbReference type="AlphaFoldDB" id="A0A0A2XPL2"/>
<dbReference type="Gene3D" id="1.10.3210.10">
    <property type="entry name" value="Hypothetical protein af1432"/>
    <property type="match status" value="1"/>
</dbReference>
<organism evidence="1 2">
    <name type="scientific">Gallibacterium anatis</name>
    <dbReference type="NCBI Taxonomy" id="750"/>
    <lineage>
        <taxon>Bacteria</taxon>
        <taxon>Pseudomonadati</taxon>
        <taxon>Pseudomonadota</taxon>
        <taxon>Gammaproteobacteria</taxon>
        <taxon>Pasteurellales</taxon>
        <taxon>Pasteurellaceae</taxon>
        <taxon>Gallibacterium</taxon>
    </lineage>
</organism>
<reference evidence="1 2" key="1">
    <citation type="submission" date="2014-08" db="EMBL/GenBank/DDBJ databases">
        <title>Chaperone-usher fimbriae in a diverse selection of Gallibacterium genomes.</title>
        <authorList>
            <person name="Kudirkiene E."/>
            <person name="Bager R.J."/>
            <person name="Johnson T.J."/>
            <person name="Bojesen A.M."/>
        </authorList>
    </citation>
    <scope>NUCLEOTIDE SEQUENCE [LARGE SCALE GENOMIC DNA]</scope>
    <source>
        <strain evidence="1 2">20558/3kl.</strain>
    </source>
</reference>
<dbReference type="EMBL" id="JPXS01000009">
    <property type="protein sequence ID" value="KGQ34123.1"/>
    <property type="molecule type" value="Genomic_DNA"/>
</dbReference>
<proteinExistence type="predicted"/>
<evidence type="ECO:0008006" key="3">
    <source>
        <dbReference type="Google" id="ProtNLM"/>
    </source>
</evidence>
<evidence type="ECO:0000313" key="1">
    <source>
        <dbReference type="EMBL" id="KGQ34123.1"/>
    </source>
</evidence>
<gene>
    <name evidence="1" type="ORF">JP32_01295</name>
</gene>
<evidence type="ECO:0000313" key="2">
    <source>
        <dbReference type="Proteomes" id="UP000030526"/>
    </source>
</evidence>
<dbReference type="RefSeq" id="WP_039083380.1">
    <property type="nucleotide sequence ID" value="NZ_JPXS01000009.1"/>
</dbReference>
<dbReference type="SUPFAM" id="SSF109604">
    <property type="entry name" value="HD-domain/PDEase-like"/>
    <property type="match status" value="1"/>
</dbReference>
<accession>A0A0A2XPL2</accession>
<sequence length="200" mass="23197">MNNEIIMRSGVKIDLLNIKTEQIRLADIVYNLARINRFNGRGRRIFTVAEHLLFCAEIAEELNLSPYLKLRVLVHDFSEAYTGDILPQLKPYGFKEIEEKIEKAINLYFGFDRAMKLSQRDKAKIKEIDLLALKYEAKYLDIKLNEELDNLKKIKSRPQHRSIETAQCELLLKFAELSKAAFSAIPHAPYLIVKEGENED</sequence>
<dbReference type="Proteomes" id="UP000030526">
    <property type="component" value="Unassembled WGS sequence"/>
</dbReference>